<dbReference type="InterPro" id="IPR033310">
    <property type="entry name" value="Mms4/EME1/EME2"/>
</dbReference>
<reference evidence="11 12" key="1">
    <citation type="journal article" date="2020" name="Nat. Commun.">
        <title>Donkey genomes provide new insights into domestication and selection for coat color.</title>
        <authorList>
            <person name="Wang"/>
            <person name="C."/>
            <person name="Li"/>
            <person name="H."/>
            <person name="Guo"/>
            <person name="Y."/>
            <person name="Huang"/>
            <person name="J."/>
            <person name="Sun"/>
            <person name="Y."/>
            <person name="Min"/>
            <person name="J."/>
            <person name="Wang"/>
            <person name="J."/>
            <person name="Fang"/>
            <person name="X."/>
            <person name="Zhao"/>
            <person name="Z."/>
            <person name="Wang"/>
            <person name="S."/>
            <person name="Zhang"/>
            <person name="Y."/>
            <person name="Liu"/>
            <person name="Q."/>
            <person name="Jiang"/>
            <person name="Q."/>
            <person name="Wang"/>
            <person name="X."/>
            <person name="Guo"/>
            <person name="Y."/>
            <person name="Yang"/>
            <person name="C."/>
            <person name="Wang"/>
            <person name="Y."/>
            <person name="Tian"/>
            <person name="F."/>
            <person name="Zhuang"/>
            <person name="G."/>
            <person name="Fan"/>
            <person name="Y."/>
            <person name="Gao"/>
            <person name="Q."/>
            <person name="Li"/>
            <person name="Y."/>
            <person name="Ju"/>
            <person name="Z."/>
            <person name="Li"/>
            <person name="J."/>
            <person name="Li"/>
            <person name="R."/>
            <person name="Hou"/>
            <person name="M."/>
            <person name="Yang"/>
            <person name="G."/>
            <person name="Liu"/>
            <person name="G."/>
            <person name="Liu"/>
            <person name="W."/>
            <person name="Guo"/>
            <person name="J."/>
            <person name="Pan"/>
            <person name="S."/>
            <person name="Fan"/>
            <person name="G."/>
            <person name="Zhang"/>
            <person name="W."/>
            <person name="Zhang"/>
            <person name="R."/>
            <person name="Yu"/>
            <person name="J."/>
            <person name="Zhang"/>
            <person name="X."/>
            <person name="Yin"/>
            <person name="Q."/>
            <person name="Ji"/>
            <person name="C."/>
            <person name="Jin"/>
            <person name="Y."/>
            <person name="Yue"/>
            <person name="G."/>
            <person name="Liu"/>
            <person name="M."/>
            <person name="Xu"/>
            <person name="J."/>
            <person name="Liu"/>
            <person name="S."/>
            <person name="Jordana"/>
            <person name="J."/>
            <person name="Noce"/>
            <person name="A."/>
            <person name="Amills"/>
            <person name="M."/>
            <person name="Wu"/>
            <person name="D.D."/>
            <person name="Li"/>
            <person name="S."/>
            <person name="Zhou"/>
            <person name="X. and Zhong"/>
            <person name="J."/>
        </authorList>
    </citation>
    <scope>NUCLEOTIDE SEQUENCE [LARGE SCALE GENOMIC DNA]</scope>
</reference>
<evidence type="ECO:0000313" key="11">
    <source>
        <dbReference type="Ensembl" id="ENSEASP00005047709.1"/>
    </source>
</evidence>
<dbReference type="GO" id="GO:0000712">
    <property type="term" value="P:resolution of meiotic recombination intermediates"/>
    <property type="evidence" value="ECO:0007669"/>
    <property type="project" value="TreeGrafter"/>
</dbReference>
<feature type="compositionally biased region" description="Low complexity" evidence="9">
    <location>
        <begin position="19"/>
        <end position="30"/>
    </location>
</feature>
<feature type="compositionally biased region" description="Low complexity" evidence="9">
    <location>
        <begin position="212"/>
        <end position="227"/>
    </location>
</feature>
<comment type="subcellular location">
    <subcellularLocation>
        <location evidence="1">Nucleus</location>
    </subcellularLocation>
</comment>
<evidence type="ECO:0000256" key="6">
    <source>
        <dbReference type="ARBA" id="ARBA00023242"/>
    </source>
</evidence>
<evidence type="ECO:0000313" key="12">
    <source>
        <dbReference type="Proteomes" id="UP000694387"/>
    </source>
</evidence>
<evidence type="ECO:0000256" key="9">
    <source>
        <dbReference type="SAM" id="MobiDB-lite"/>
    </source>
</evidence>
<feature type="region of interest" description="Disordered" evidence="9">
    <location>
        <begin position="138"/>
        <end position="262"/>
    </location>
</feature>
<dbReference type="GO" id="GO:0008821">
    <property type="term" value="F:crossover junction DNA endonuclease activity"/>
    <property type="evidence" value="ECO:0007669"/>
    <property type="project" value="TreeGrafter"/>
</dbReference>
<dbReference type="GeneTree" id="ENSGT00530000063937"/>
<dbReference type="FunFam" id="3.40.50.10130:FF:000007">
    <property type="entry name" value="Probable crossover junction endonuclease EME2"/>
    <property type="match status" value="1"/>
</dbReference>
<name>A0A9L0J3I3_EQUAS</name>
<evidence type="ECO:0000256" key="5">
    <source>
        <dbReference type="ARBA" id="ARBA00023204"/>
    </source>
</evidence>
<dbReference type="Proteomes" id="UP000694387">
    <property type="component" value="Chromosome 14"/>
</dbReference>
<keyword evidence="6" id="KW-0539">Nucleus</keyword>
<accession>A0A9L0J3I3</accession>
<comment type="similarity">
    <text evidence="2">Belongs to the EME1/MMS4 family.</text>
</comment>
<evidence type="ECO:0000256" key="1">
    <source>
        <dbReference type="ARBA" id="ARBA00004123"/>
    </source>
</evidence>
<dbReference type="GO" id="GO:0031573">
    <property type="term" value="P:mitotic intra-S DNA damage checkpoint signaling"/>
    <property type="evidence" value="ECO:0007669"/>
    <property type="project" value="TreeGrafter"/>
</dbReference>
<dbReference type="InterPro" id="IPR006166">
    <property type="entry name" value="ERCC4_domain"/>
</dbReference>
<dbReference type="Gene3D" id="3.40.50.10130">
    <property type="match status" value="1"/>
</dbReference>
<dbReference type="SMART" id="SM00891">
    <property type="entry name" value="ERCC4"/>
    <property type="match status" value="1"/>
</dbReference>
<dbReference type="InterPro" id="IPR042530">
    <property type="entry name" value="EME1/EME2_C"/>
</dbReference>
<dbReference type="FunFam" id="1.10.150.670:FF:000002">
    <property type="entry name" value="Crossover junction endonuclease EME1"/>
    <property type="match status" value="1"/>
</dbReference>
<dbReference type="Pfam" id="PF21292">
    <property type="entry name" value="EME1-MUS81_C"/>
    <property type="match status" value="1"/>
</dbReference>
<keyword evidence="3" id="KW-0227">DNA damage</keyword>
<comment type="subunit">
    <text evidence="7">Part of the heterodimeric MUS81-EME2 complex; the complex forms specifically during the DNA replication phase of the cell cycle.</text>
</comment>
<dbReference type="Ensembl" id="ENSEAST00005046293.1">
    <property type="protein sequence ID" value="ENSEASP00005047709.1"/>
    <property type="gene ID" value="ENSEASG00005025437.1"/>
</dbReference>
<dbReference type="GO" id="GO:0005634">
    <property type="term" value="C:nucleus"/>
    <property type="evidence" value="ECO:0007669"/>
    <property type="project" value="UniProtKB-SubCell"/>
</dbReference>
<evidence type="ECO:0000256" key="8">
    <source>
        <dbReference type="ARBA" id="ARBA00093614"/>
    </source>
</evidence>
<dbReference type="GO" id="GO:0006302">
    <property type="term" value="P:double-strand break repair"/>
    <property type="evidence" value="ECO:0007669"/>
    <property type="project" value="TreeGrafter"/>
</dbReference>
<dbReference type="AlphaFoldDB" id="A0A9L0J3I3"/>
<evidence type="ECO:0000259" key="10">
    <source>
        <dbReference type="SMART" id="SM00891"/>
    </source>
</evidence>
<feature type="domain" description="ERCC4" evidence="10">
    <location>
        <begin position="276"/>
        <end position="525"/>
    </location>
</feature>
<dbReference type="PANTHER" id="PTHR21077:SF6">
    <property type="entry name" value="CROSSOVER JUNCTION ENDONUCLEASE EME2-RELATED"/>
    <property type="match status" value="1"/>
</dbReference>
<gene>
    <name evidence="11" type="primary">EME2</name>
</gene>
<dbReference type="GO" id="GO:0031297">
    <property type="term" value="P:replication fork processing"/>
    <property type="evidence" value="ECO:0007669"/>
    <property type="project" value="TreeGrafter"/>
</dbReference>
<feature type="compositionally biased region" description="Basic residues" evidence="9">
    <location>
        <begin position="156"/>
        <end position="167"/>
    </location>
</feature>
<evidence type="ECO:0000256" key="4">
    <source>
        <dbReference type="ARBA" id="ARBA00023172"/>
    </source>
</evidence>
<dbReference type="PANTHER" id="PTHR21077">
    <property type="entry name" value="EME1 PROTEIN"/>
    <property type="match status" value="1"/>
</dbReference>
<reference evidence="11" key="2">
    <citation type="submission" date="2025-08" db="UniProtKB">
        <authorList>
            <consortium name="Ensembl"/>
        </authorList>
    </citation>
    <scope>IDENTIFICATION</scope>
</reference>
<feature type="compositionally biased region" description="Low complexity" evidence="9">
    <location>
        <begin position="168"/>
        <end position="187"/>
    </location>
</feature>
<protein>
    <recommendedName>
        <fullName evidence="8">Structure-specific endonuclease subunit EME2</fullName>
    </recommendedName>
</protein>
<evidence type="ECO:0000256" key="3">
    <source>
        <dbReference type="ARBA" id="ARBA00022763"/>
    </source>
</evidence>
<dbReference type="GO" id="GO:0048476">
    <property type="term" value="C:Holliday junction resolvase complex"/>
    <property type="evidence" value="ECO:0007669"/>
    <property type="project" value="InterPro"/>
</dbReference>
<reference evidence="11" key="3">
    <citation type="submission" date="2025-09" db="UniProtKB">
        <authorList>
            <consortium name="Ensembl"/>
        </authorList>
    </citation>
    <scope>IDENTIFICATION</scope>
</reference>
<organism evidence="11 12">
    <name type="scientific">Equus asinus</name>
    <name type="common">Donkey</name>
    <name type="synonym">Equus africanus asinus</name>
    <dbReference type="NCBI Taxonomy" id="9793"/>
    <lineage>
        <taxon>Eukaryota</taxon>
        <taxon>Metazoa</taxon>
        <taxon>Chordata</taxon>
        <taxon>Craniata</taxon>
        <taxon>Vertebrata</taxon>
        <taxon>Euteleostomi</taxon>
        <taxon>Mammalia</taxon>
        <taxon>Eutheria</taxon>
        <taxon>Laurasiatheria</taxon>
        <taxon>Perissodactyla</taxon>
        <taxon>Equidae</taxon>
        <taxon>Equus</taxon>
    </lineage>
</organism>
<evidence type="ECO:0000256" key="2">
    <source>
        <dbReference type="ARBA" id="ARBA00005313"/>
    </source>
</evidence>
<keyword evidence="5" id="KW-0234">DNA repair</keyword>
<keyword evidence="4" id="KW-0233">DNA recombination</keyword>
<sequence>MPQAFPWSKFCKASGEGISSESSLAPSSAAGDPQPRAARGGGGGARGAETGQHLRRVVGPHAREAPVARLVVLPQPGLARDQAAQAEERQAAEQLQEAALAARVAPGPRGQPAARGRPRQRLVVQGVALRVARPLPLLAQGPHAPGQLGDQPRPHLLPRHGRARRRAPAGSRRQPRRAAGSARCPRQGVRRDRKRRRGRAGHGEGRARESQGLAPGPEPAAAPDLGDLGLGRRGPRRLGSRLGGRREGPGPGGGARGRRPRALRLLRPEQAVRRLVVRVDPAILEDAGADILMEALGTLGCEYQVEPQCPARSLRWCRVKPDPCPRSVPPEVWAADEQDLLLLLEPEEFLQGVVQLTQICGPTCSVPWVPPESHACPHLAVIGLDAYLWSRQPSTQEMRQPKNPAVACAELAVGWPEVEEALVLLQLWANLDVLLVASWQELSQHVCAFTKALAQRPFRQHRESQAFSFCVAGRWAAGEQVARDGTGLRGAWRQQITQFNRVSPAVAEAVVSAFPSPRLLQQAYAACSTEQERLALLADLPVEAGEGVRPRRVGPDLSRRIYLFLTTTDPDLLLDLGS</sequence>
<feature type="region of interest" description="Disordered" evidence="9">
    <location>
        <begin position="14"/>
        <end position="63"/>
    </location>
</feature>
<feature type="compositionally biased region" description="Basic residues" evidence="9">
    <location>
        <begin position="191"/>
        <end position="200"/>
    </location>
</feature>
<dbReference type="Gene3D" id="1.10.150.670">
    <property type="entry name" value="Crossover junction endonuclease EME1, DNA-binding domain"/>
    <property type="match status" value="1"/>
</dbReference>
<dbReference type="GO" id="GO:0003677">
    <property type="term" value="F:DNA binding"/>
    <property type="evidence" value="ECO:0007669"/>
    <property type="project" value="InterPro"/>
</dbReference>
<evidence type="ECO:0000256" key="7">
    <source>
        <dbReference type="ARBA" id="ARBA00093485"/>
    </source>
</evidence>
<proteinExistence type="inferred from homology"/>
<keyword evidence="12" id="KW-1185">Reference proteome</keyword>